<keyword evidence="10" id="KW-1185">Reference proteome</keyword>
<evidence type="ECO:0000256" key="7">
    <source>
        <dbReference type="PIRNR" id="PIRNR000077"/>
    </source>
</evidence>
<dbReference type="PROSITE" id="PS51352">
    <property type="entry name" value="THIOREDOXIN_2"/>
    <property type="match status" value="1"/>
</dbReference>
<dbReference type="PROSITE" id="PS00194">
    <property type="entry name" value="THIOREDOXIN_1"/>
    <property type="match status" value="1"/>
</dbReference>
<reference evidence="9 10" key="1">
    <citation type="journal article" date="2019" name="Int. J. Syst. Evol. Microbiol.">
        <title>The Global Catalogue of Microorganisms (GCM) 10K type strain sequencing project: providing services to taxonomists for standard genome sequencing and annotation.</title>
        <authorList>
            <consortium name="The Broad Institute Genomics Platform"/>
            <consortium name="The Broad Institute Genome Sequencing Center for Infectious Disease"/>
            <person name="Wu L."/>
            <person name="Ma J."/>
        </authorList>
    </citation>
    <scope>NUCLEOTIDE SEQUENCE [LARGE SCALE GENOMIC DNA]</scope>
    <source>
        <strain evidence="9 10">JCM 16083</strain>
    </source>
</reference>
<dbReference type="CDD" id="cd02947">
    <property type="entry name" value="TRX_family"/>
    <property type="match status" value="1"/>
</dbReference>
<dbReference type="NCBIfam" id="TIGR01068">
    <property type="entry name" value="thioredoxin"/>
    <property type="match status" value="1"/>
</dbReference>
<evidence type="ECO:0000313" key="9">
    <source>
        <dbReference type="EMBL" id="GAA0876680.1"/>
    </source>
</evidence>
<dbReference type="Gene3D" id="3.40.30.10">
    <property type="entry name" value="Glutaredoxin"/>
    <property type="match status" value="1"/>
</dbReference>
<dbReference type="InterPro" id="IPR005746">
    <property type="entry name" value="Thioredoxin"/>
</dbReference>
<comment type="similarity">
    <text evidence="1 7">Belongs to the thioredoxin family.</text>
</comment>
<comment type="caution">
    <text evidence="9">The sequence shown here is derived from an EMBL/GenBank/DDBJ whole genome shotgun (WGS) entry which is preliminary data.</text>
</comment>
<dbReference type="PIRSF" id="PIRSF000077">
    <property type="entry name" value="Thioredoxin"/>
    <property type="match status" value="1"/>
</dbReference>
<evidence type="ECO:0000256" key="4">
    <source>
        <dbReference type="ARBA" id="ARBA00023157"/>
    </source>
</evidence>
<evidence type="ECO:0000259" key="8">
    <source>
        <dbReference type="PROSITE" id="PS51352"/>
    </source>
</evidence>
<dbReference type="PRINTS" id="PR00421">
    <property type="entry name" value="THIOREDOXIN"/>
</dbReference>
<dbReference type="InterPro" id="IPR017937">
    <property type="entry name" value="Thioredoxin_CS"/>
</dbReference>
<dbReference type="Proteomes" id="UP001501126">
    <property type="component" value="Unassembled WGS sequence"/>
</dbReference>
<evidence type="ECO:0000256" key="5">
    <source>
        <dbReference type="ARBA" id="ARBA00023284"/>
    </source>
</evidence>
<accession>A0ABN1MUG2</accession>
<dbReference type="InterPro" id="IPR036249">
    <property type="entry name" value="Thioredoxin-like_sf"/>
</dbReference>
<feature type="domain" description="Thioredoxin" evidence="8">
    <location>
        <begin position="1"/>
        <end position="111"/>
    </location>
</feature>
<dbReference type="InterPro" id="IPR013766">
    <property type="entry name" value="Thioredoxin_domain"/>
</dbReference>
<dbReference type="Pfam" id="PF00085">
    <property type="entry name" value="Thioredoxin"/>
    <property type="match status" value="1"/>
</dbReference>
<evidence type="ECO:0000256" key="2">
    <source>
        <dbReference type="ARBA" id="ARBA00022448"/>
    </source>
</evidence>
<dbReference type="PANTHER" id="PTHR45663">
    <property type="entry name" value="GEO12009P1"/>
    <property type="match status" value="1"/>
</dbReference>
<dbReference type="EMBL" id="BAAAFH010000022">
    <property type="protein sequence ID" value="GAA0876680.1"/>
    <property type="molecule type" value="Genomic_DNA"/>
</dbReference>
<protein>
    <recommendedName>
        <fullName evidence="6 7">Thioredoxin</fullName>
    </recommendedName>
</protein>
<name>A0ABN1MUG2_9FLAO</name>
<organism evidence="9 10">
    <name type="scientific">Wandonia haliotis</name>
    <dbReference type="NCBI Taxonomy" id="574963"/>
    <lineage>
        <taxon>Bacteria</taxon>
        <taxon>Pseudomonadati</taxon>
        <taxon>Bacteroidota</taxon>
        <taxon>Flavobacteriia</taxon>
        <taxon>Flavobacteriales</taxon>
        <taxon>Crocinitomicaceae</taxon>
        <taxon>Wandonia</taxon>
    </lineage>
</organism>
<keyword evidence="4" id="KW-1015">Disulfide bond</keyword>
<dbReference type="PANTHER" id="PTHR45663:SF11">
    <property type="entry name" value="GEO12009P1"/>
    <property type="match status" value="1"/>
</dbReference>
<sequence>MDWDRSRNKGINMAKTFNELVADTKPTLVDFFAEWCGPCKAMKPILEDLKARVGDKASIIKIDVDKNPQVAQVFQIRGVPTLAIFKEGQIVWRQSGVIPATQLEQILQQYF</sequence>
<evidence type="ECO:0000256" key="3">
    <source>
        <dbReference type="ARBA" id="ARBA00022982"/>
    </source>
</evidence>
<evidence type="ECO:0000313" key="10">
    <source>
        <dbReference type="Proteomes" id="UP001501126"/>
    </source>
</evidence>
<gene>
    <name evidence="9" type="primary">trxA_3</name>
    <name evidence="9" type="ORF">GCM10009118_30900</name>
</gene>
<keyword evidence="5" id="KW-0676">Redox-active center</keyword>
<evidence type="ECO:0000256" key="6">
    <source>
        <dbReference type="NCBIfam" id="TIGR01068"/>
    </source>
</evidence>
<keyword evidence="3" id="KW-0249">Electron transport</keyword>
<proteinExistence type="inferred from homology"/>
<dbReference type="SUPFAM" id="SSF52833">
    <property type="entry name" value="Thioredoxin-like"/>
    <property type="match status" value="1"/>
</dbReference>
<keyword evidence="2" id="KW-0813">Transport</keyword>
<evidence type="ECO:0000256" key="1">
    <source>
        <dbReference type="ARBA" id="ARBA00008987"/>
    </source>
</evidence>